<feature type="signal peptide" evidence="2">
    <location>
        <begin position="1"/>
        <end position="18"/>
    </location>
</feature>
<feature type="region of interest" description="Disordered" evidence="1">
    <location>
        <begin position="50"/>
        <end position="106"/>
    </location>
</feature>
<evidence type="ECO:0000256" key="2">
    <source>
        <dbReference type="SAM" id="SignalP"/>
    </source>
</evidence>
<dbReference type="EMBL" id="CP099418">
    <property type="protein sequence ID" value="USW48416.1"/>
    <property type="molecule type" value="Genomic_DNA"/>
</dbReference>
<organism evidence="3 4">
    <name type="scientific">Septoria linicola</name>
    <dbReference type="NCBI Taxonomy" id="215465"/>
    <lineage>
        <taxon>Eukaryota</taxon>
        <taxon>Fungi</taxon>
        <taxon>Dikarya</taxon>
        <taxon>Ascomycota</taxon>
        <taxon>Pezizomycotina</taxon>
        <taxon>Dothideomycetes</taxon>
        <taxon>Dothideomycetidae</taxon>
        <taxon>Mycosphaerellales</taxon>
        <taxon>Mycosphaerellaceae</taxon>
        <taxon>Septoria</taxon>
    </lineage>
</organism>
<gene>
    <name evidence="3" type="ORF">Slin15195_G017350</name>
</gene>
<feature type="chain" id="PRO_5040340867" evidence="2">
    <location>
        <begin position="19"/>
        <end position="106"/>
    </location>
</feature>
<evidence type="ECO:0000313" key="3">
    <source>
        <dbReference type="EMBL" id="USW48416.1"/>
    </source>
</evidence>
<keyword evidence="2" id="KW-0732">Signal</keyword>
<accession>A0A9Q9APF1</accession>
<dbReference type="Proteomes" id="UP001056384">
    <property type="component" value="Chromosome 1"/>
</dbReference>
<dbReference type="AlphaFoldDB" id="A0A9Q9APF1"/>
<sequence>MRFTLLASVLSLAAVGIASPLPAPNAEIEARAWGGLGKVFGKIFGSKDKSPDFQPKFNPSAWKNPPHKLPLPPQKLPLPPKNAVRPPPSLPKDGPIPLPVPKPQKD</sequence>
<protein>
    <submittedName>
        <fullName evidence="3">Uncharacterized protein</fullName>
    </submittedName>
</protein>
<name>A0A9Q9APF1_9PEZI</name>
<feature type="compositionally biased region" description="Pro residues" evidence="1">
    <location>
        <begin position="67"/>
        <end position="106"/>
    </location>
</feature>
<proteinExistence type="predicted"/>
<evidence type="ECO:0000313" key="4">
    <source>
        <dbReference type="Proteomes" id="UP001056384"/>
    </source>
</evidence>
<evidence type="ECO:0000256" key="1">
    <source>
        <dbReference type="SAM" id="MobiDB-lite"/>
    </source>
</evidence>
<keyword evidence="4" id="KW-1185">Reference proteome</keyword>
<reference evidence="3" key="1">
    <citation type="submission" date="2022-06" db="EMBL/GenBank/DDBJ databases">
        <title>Complete genome sequences of two strains of the flax pathogen Septoria linicola.</title>
        <authorList>
            <person name="Lapalu N."/>
            <person name="Simon A."/>
            <person name="Demenou B."/>
            <person name="Paumier D."/>
            <person name="Guillot M.-P."/>
            <person name="Gout L."/>
            <person name="Valade R."/>
        </authorList>
    </citation>
    <scope>NUCLEOTIDE SEQUENCE</scope>
    <source>
        <strain evidence="3">SE15195</strain>
    </source>
</reference>